<dbReference type="EMBL" id="FTPP01000001">
    <property type="protein sequence ID" value="SIT75349.1"/>
    <property type="molecule type" value="Genomic_DNA"/>
</dbReference>
<dbReference type="Proteomes" id="UP000187181">
    <property type="component" value="Unassembled WGS sequence"/>
</dbReference>
<accession>A0A1R3WBC7</accession>
<keyword evidence="2" id="KW-1185">Reference proteome</keyword>
<evidence type="ECO:0000313" key="2">
    <source>
        <dbReference type="Proteomes" id="UP000187181"/>
    </source>
</evidence>
<dbReference type="InterPro" id="IPR025975">
    <property type="entry name" value="Polysacc_lyase"/>
</dbReference>
<dbReference type="Gene3D" id="2.60.120.200">
    <property type="match status" value="1"/>
</dbReference>
<reference evidence="2" key="1">
    <citation type="submission" date="2017-01" db="EMBL/GenBank/DDBJ databases">
        <authorList>
            <person name="Varghese N."/>
            <person name="Submissions S."/>
        </authorList>
    </citation>
    <scope>NUCLEOTIDE SEQUENCE [LARGE SCALE GENOMIC DNA]</scope>
    <source>
        <strain evidence="2">LP100</strain>
    </source>
</reference>
<gene>
    <name evidence="1" type="ORF">SAMN05444128_0202</name>
</gene>
<proteinExistence type="predicted"/>
<sequence>MNLRLRYLLTPVLLGAITVSCDQKESDAIAPDGFTAESSGLATSANLLYEETFEGSNPFSTAHSVEVGSWAHALQYTSPAFQGAKAARFELRESDPLVKNGTRAEVTIVKGSEGHITKNAWYSFAAYFPADGFVKEEDTDLINQWHQDGDPSASIRIKNDRFQFRVGSTKDNRQTIDLGQVTKDTWHEFVLHFVHSPGSDGLVEIWHNGKKIYTHNGGNMYDNGILPKWKIGIYKDTWNEEATTTPKRVLYYDNVRVGGANATLADMTSGGATAPTTFIDRKY</sequence>
<dbReference type="RefSeq" id="WP_083704038.1">
    <property type="nucleotide sequence ID" value="NZ_FTPP01000001.1"/>
</dbReference>
<dbReference type="AlphaFoldDB" id="A0A1R3WBC7"/>
<dbReference type="STRING" id="1317125.SAMN05444128_0202"/>
<name>A0A1R3WBC7_9BACT</name>
<dbReference type="PROSITE" id="PS51257">
    <property type="entry name" value="PROKAR_LIPOPROTEIN"/>
    <property type="match status" value="1"/>
</dbReference>
<dbReference type="Pfam" id="PF14099">
    <property type="entry name" value="Polysacc_lyase"/>
    <property type="match status" value="1"/>
</dbReference>
<dbReference type="GO" id="GO:0016829">
    <property type="term" value="F:lyase activity"/>
    <property type="evidence" value="ECO:0007669"/>
    <property type="project" value="UniProtKB-KW"/>
</dbReference>
<dbReference type="OrthoDB" id="652886at2"/>
<keyword evidence="1" id="KW-0456">Lyase</keyword>
<organism evidence="1 2">
    <name type="scientific">Pontibacter indicus</name>
    <dbReference type="NCBI Taxonomy" id="1317125"/>
    <lineage>
        <taxon>Bacteria</taxon>
        <taxon>Pseudomonadati</taxon>
        <taxon>Bacteroidota</taxon>
        <taxon>Cytophagia</taxon>
        <taxon>Cytophagales</taxon>
        <taxon>Hymenobacteraceae</taxon>
        <taxon>Pontibacter</taxon>
    </lineage>
</organism>
<evidence type="ECO:0000313" key="1">
    <source>
        <dbReference type="EMBL" id="SIT75349.1"/>
    </source>
</evidence>
<protein>
    <submittedName>
        <fullName evidence="1">Polysaccharide lyase</fullName>
    </submittedName>
</protein>